<evidence type="ECO:0000256" key="3">
    <source>
        <dbReference type="ARBA" id="ARBA00011245"/>
    </source>
</evidence>
<evidence type="ECO:0000256" key="5">
    <source>
        <dbReference type="ARBA" id="ARBA00022763"/>
    </source>
</evidence>
<feature type="domain" description="Formamidopyrimidine-DNA glycosylase catalytic" evidence="17">
    <location>
        <begin position="6"/>
        <end position="119"/>
    </location>
</feature>
<evidence type="ECO:0000256" key="8">
    <source>
        <dbReference type="ARBA" id="ARBA00022833"/>
    </source>
</evidence>
<dbReference type="InterPro" id="IPR020629">
    <property type="entry name" value="FPG_Glyclase"/>
</dbReference>
<evidence type="ECO:0000256" key="9">
    <source>
        <dbReference type="ARBA" id="ARBA00023125"/>
    </source>
</evidence>
<gene>
    <name evidence="15 18" type="primary">mutM</name>
    <name evidence="15" type="synonym">fpg</name>
    <name evidence="18" type="ORF">GCM10011332_20040</name>
</gene>
<keyword evidence="11 15" id="KW-0456">Lyase</keyword>
<keyword evidence="12 15" id="KW-0511">Multifunctional enzyme</keyword>
<evidence type="ECO:0000256" key="14">
    <source>
        <dbReference type="ARBA" id="ARBA00044632"/>
    </source>
</evidence>
<dbReference type="InterPro" id="IPR000214">
    <property type="entry name" value="Znf_DNA_glyclase/AP_lyase"/>
</dbReference>
<dbReference type="SUPFAM" id="SSF81624">
    <property type="entry name" value="N-terminal domain of MutM-like DNA repair proteins"/>
    <property type="match status" value="1"/>
</dbReference>
<dbReference type="PROSITE" id="PS51066">
    <property type="entry name" value="ZF_FPG_2"/>
    <property type="match status" value="1"/>
</dbReference>
<dbReference type="InterPro" id="IPR015886">
    <property type="entry name" value="H2TH_FPG"/>
</dbReference>
<evidence type="ECO:0000256" key="1">
    <source>
        <dbReference type="ARBA" id="ARBA00001668"/>
    </source>
</evidence>
<dbReference type="SUPFAM" id="SSF57716">
    <property type="entry name" value="Glucocorticoid receptor-like (DNA-binding domain)"/>
    <property type="match status" value="1"/>
</dbReference>
<evidence type="ECO:0000259" key="16">
    <source>
        <dbReference type="PROSITE" id="PS51066"/>
    </source>
</evidence>
<dbReference type="HAMAP" id="MF_00103">
    <property type="entry name" value="Fapy_DNA_glycosyl"/>
    <property type="match status" value="1"/>
</dbReference>
<dbReference type="EC" id="4.2.99.18" evidence="15"/>
<dbReference type="AlphaFoldDB" id="A0A917C1F3"/>
<keyword evidence="19" id="KW-1185">Reference proteome</keyword>
<comment type="subunit">
    <text evidence="3 15">Monomer.</text>
</comment>
<organism evidence="18 19">
    <name type="scientific">Terasakiella brassicae</name>
    <dbReference type="NCBI Taxonomy" id="1634917"/>
    <lineage>
        <taxon>Bacteria</taxon>
        <taxon>Pseudomonadati</taxon>
        <taxon>Pseudomonadota</taxon>
        <taxon>Alphaproteobacteria</taxon>
        <taxon>Rhodospirillales</taxon>
        <taxon>Terasakiellaceae</taxon>
        <taxon>Terasakiella</taxon>
    </lineage>
</organism>
<keyword evidence="6 15" id="KW-0863">Zinc-finger</keyword>
<keyword evidence="9 15" id="KW-0238">DNA-binding</keyword>
<dbReference type="Proteomes" id="UP000632498">
    <property type="component" value="Unassembled WGS sequence"/>
</dbReference>
<reference evidence="18" key="2">
    <citation type="submission" date="2020-09" db="EMBL/GenBank/DDBJ databases">
        <authorList>
            <person name="Sun Q."/>
            <person name="Zhou Y."/>
        </authorList>
    </citation>
    <scope>NUCLEOTIDE SEQUENCE</scope>
    <source>
        <strain evidence="18">CGMCC 1.15254</strain>
    </source>
</reference>
<evidence type="ECO:0000256" key="7">
    <source>
        <dbReference type="ARBA" id="ARBA00022801"/>
    </source>
</evidence>
<evidence type="ECO:0000259" key="17">
    <source>
        <dbReference type="PROSITE" id="PS51068"/>
    </source>
</evidence>
<dbReference type="GO" id="GO:0034039">
    <property type="term" value="F:8-oxo-7,8-dihydroguanine DNA N-glycosylase activity"/>
    <property type="evidence" value="ECO:0007669"/>
    <property type="project" value="TreeGrafter"/>
</dbReference>
<name>A0A917C1F3_9PROT</name>
<feature type="domain" description="FPG-type" evidence="16">
    <location>
        <begin position="244"/>
        <end position="279"/>
    </location>
</feature>
<dbReference type="GO" id="GO:0006284">
    <property type="term" value="P:base-excision repair"/>
    <property type="evidence" value="ECO:0007669"/>
    <property type="project" value="InterPro"/>
</dbReference>
<keyword evidence="13 15" id="KW-0326">Glycosidase</keyword>
<evidence type="ECO:0000256" key="15">
    <source>
        <dbReference type="HAMAP-Rule" id="MF_00103"/>
    </source>
</evidence>
<dbReference type="PANTHER" id="PTHR22993">
    <property type="entry name" value="FORMAMIDOPYRIMIDINE-DNA GLYCOSYLASE"/>
    <property type="match status" value="1"/>
</dbReference>
<dbReference type="Pfam" id="PF06831">
    <property type="entry name" value="H2TH"/>
    <property type="match status" value="1"/>
</dbReference>
<feature type="active site" description="Proton donor" evidence="15">
    <location>
        <position position="7"/>
    </location>
</feature>
<sequence>MEKNLPELPEVETVRLGLLPALEGRTINDVVVRRRDLRTPVPENFEDRVRNQKVLGLSQRSKYILILLESGETIIIHLGMSGRIRIEEGNPCEPDKHDHIEFITDSRHCIRFGDPRRFGFVDLIQAGQVDLYPSLAKLGPEPLDAAFEGDVLYDRLKGRQTTMKAVLMDQRIIAGLGNIYVNEALFRAGITPQKKAGSLSRAQAEKLVKVIKDVLQEAICAGGSSLKDHRQTDGELGYFQHSFQVYGREGETCLNCQSEIIQRMVQQGRSTFYCSRCQQ</sequence>
<dbReference type="Gene3D" id="3.20.190.10">
    <property type="entry name" value="MutM-like, N-terminal"/>
    <property type="match status" value="1"/>
</dbReference>
<comment type="catalytic activity">
    <reaction evidence="14 15">
        <text>2'-deoxyribonucleotide-(2'-deoxyribose 5'-phosphate)-2'-deoxyribonucleotide-DNA = a 3'-end 2'-deoxyribonucleotide-(2,3-dehydro-2,3-deoxyribose 5'-phosphate)-DNA + a 5'-end 5'-phospho-2'-deoxyribonucleoside-DNA + H(+)</text>
        <dbReference type="Rhea" id="RHEA:66592"/>
        <dbReference type="Rhea" id="RHEA-COMP:13180"/>
        <dbReference type="Rhea" id="RHEA-COMP:16897"/>
        <dbReference type="Rhea" id="RHEA-COMP:17067"/>
        <dbReference type="ChEBI" id="CHEBI:15378"/>
        <dbReference type="ChEBI" id="CHEBI:136412"/>
        <dbReference type="ChEBI" id="CHEBI:157695"/>
        <dbReference type="ChEBI" id="CHEBI:167181"/>
        <dbReference type="EC" id="4.2.99.18"/>
    </reaction>
</comment>
<evidence type="ECO:0000256" key="6">
    <source>
        <dbReference type="ARBA" id="ARBA00022771"/>
    </source>
</evidence>
<dbReference type="EC" id="3.2.2.23" evidence="15"/>
<evidence type="ECO:0000256" key="4">
    <source>
        <dbReference type="ARBA" id="ARBA00022723"/>
    </source>
</evidence>
<evidence type="ECO:0000256" key="13">
    <source>
        <dbReference type="ARBA" id="ARBA00023295"/>
    </source>
</evidence>
<feature type="binding site" evidence="15">
    <location>
        <position position="159"/>
    </location>
    <ligand>
        <name>DNA</name>
        <dbReference type="ChEBI" id="CHEBI:16991"/>
    </ligand>
</feature>
<feature type="active site" description="Proton donor; for beta-elimination activity" evidence="15">
    <location>
        <position position="62"/>
    </location>
</feature>
<evidence type="ECO:0000313" key="18">
    <source>
        <dbReference type="EMBL" id="GGF65996.1"/>
    </source>
</evidence>
<dbReference type="NCBIfam" id="NF002211">
    <property type="entry name" value="PRK01103.1"/>
    <property type="match status" value="1"/>
</dbReference>
<dbReference type="InterPro" id="IPR035937">
    <property type="entry name" value="FPG_N"/>
</dbReference>
<comment type="caution">
    <text evidence="18">The sequence shown here is derived from an EMBL/GenBank/DDBJ whole genome shotgun (WGS) entry which is preliminary data.</text>
</comment>
<dbReference type="InterPro" id="IPR010979">
    <property type="entry name" value="Ribosomal_uS13-like_H2TH"/>
</dbReference>
<keyword evidence="5 15" id="KW-0227">DNA damage</keyword>
<dbReference type="Gene3D" id="1.10.8.50">
    <property type="match status" value="1"/>
</dbReference>
<keyword evidence="4 15" id="KW-0479">Metal-binding</keyword>
<dbReference type="SMART" id="SM00898">
    <property type="entry name" value="Fapy_DNA_glyco"/>
    <property type="match status" value="1"/>
</dbReference>
<dbReference type="EMBL" id="BMHV01000013">
    <property type="protein sequence ID" value="GGF65996.1"/>
    <property type="molecule type" value="Genomic_DNA"/>
</dbReference>
<evidence type="ECO:0000313" key="19">
    <source>
        <dbReference type="Proteomes" id="UP000632498"/>
    </source>
</evidence>
<dbReference type="FunFam" id="1.10.8.50:FF:000003">
    <property type="entry name" value="Formamidopyrimidine-DNA glycosylase"/>
    <property type="match status" value="1"/>
</dbReference>
<proteinExistence type="inferred from homology"/>
<evidence type="ECO:0000256" key="12">
    <source>
        <dbReference type="ARBA" id="ARBA00023268"/>
    </source>
</evidence>
<dbReference type="PANTHER" id="PTHR22993:SF9">
    <property type="entry name" value="FORMAMIDOPYRIMIDINE-DNA GLYCOSYLASE"/>
    <property type="match status" value="1"/>
</dbReference>
<keyword evidence="7 15" id="KW-0378">Hydrolase</keyword>
<dbReference type="CDD" id="cd08966">
    <property type="entry name" value="EcFpg-like_N"/>
    <property type="match status" value="1"/>
</dbReference>
<dbReference type="SUPFAM" id="SSF46946">
    <property type="entry name" value="S13-like H2TH domain"/>
    <property type="match status" value="1"/>
</dbReference>
<comment type="catalytic activity">
    <reaction evidence="1 15">
        <text>Hydrolysis of DNA containing ring-opened 7-methylguanine residues, releasing 2,6-diamino-4-hydroxy-5-(N-methyl)formamidopyrimidine.</text>
        <dbReference type="EC" id="3.2.2.23"/>
    </reaction>
</comment>
<dbReference type="GO" id="GO:0003684">
    <property type="term" value="F:damaged DNA binding"/>
    <property type="evidence" value="ECO:0007669"/>
    <property type="project" value="InterPro"/>
</dbReference>
<dbReference type="PROSITE" id="PS51068">
    <property type="entry name" value="FPG_CAT"/>
    <property type="match status" value="1"/>
</dbReference>
<dbReference type="GO" id="GO:0140078">
    <property type="term" value="F:class I DNA-(apurinic or apyrimidinic site) endonuclease activity"/>
    <property type="evidence" value="ECO:0007669"/>
    <property type="project" value="UniProtKB-EC"/>
</dbReference>
<comment type="function">
    <text evidence="15">Involved in base excision repair of DNA damaged by oxidation or by mutagenic agents. Acts as DNA glycosylase that recognizes and removes damaged bases. Has a preference for oxidized purines, such as 7,8-dihydro-8-oxoguanine (8-oxoG). Has AP (apurinic/apyrimidinic) lyase activity and introduces nicks in the DNA strand. Cleaves the DNA backbone by beta-delta elimination to generate a single-strand break at the site of the removed base with both 3'- and 5'-phosphates.</text>
</comment>
<keyword evidence="10 15" id="KW-0234">DNA repair</keyword>
<dbReference type="NCBIfam" id="TIGR00577">
    <property type="entry name" value="fpg"/>
    <property type="match status" value="1"/>
</dbReference>
<evidence type="ECO:0000256" key="2">
    <source>
        <dbReference type="ARBA" id="ARBA00009409"/>
    </source>
</evidence>
<evidence type="ECO:0000256" key="11">
    <source>
        <dbReference type="ARBA" id="ARBA00023239"/>
    </source>
</evidence>
<keyword evidence="8 15" id="KW-0862">Zinc</keyword>
<evidence type="ECO:0000256" key="10">
    <source>
        <dbReference type="ARBA" id="ARBA00023204"/>
    </source>
</evidence>
<feature type="binding site" evidence="15">
    <location>
        <position position="97"/>
    </location>
    <ligand>
        <name>DNA</name>
        <dbReference type="ChEBI" id="CHEBI:16991"/>
    </ligand>
</feature>
<protein>
    <recommendedName>
        <fullName evidence="15">Formamidopyrimidine-DNA glycosylase</fullName>
        <shortName evidence="15">Fapy-DNA glycosylase</shortName>
        <ecNumber evidence="15">3.2.2.23</ecNumber>
    </recommendedName>
    <alternativeName>
        <fullName evidence="15">DNA-(apurinic or apyrimidinic site) lyase MutM</fullName>
        <shortName evidence="15">AP lyase MutM</shortName>
        <ecNumber evidence="15">4.2.99.18</ecNumber>
    </alternativeName>
</protein>
<dbReference type="InterPro" id="IPR012319">
    <property type="entry name" value="FPG_cat"/>
</dbReference>
<feature type="active site" description="Schiff-base intermediate with DNA" evidence="15">
    <location>
        <position position="6"/>
    </location>
</feature>
<dbReference type="Pfam" id="PF01149">
    <property type="entry name" value="Fapy_DNA_glyco"/>
    <property type="match status" value="1"/>
</dbReference>
<dbReference type="GO" id="GO:0008270">
    <property type="term" value="F:zinc ion binding"/>
    <property type="evidence" value="ECO:0007669"/>
    <property type="project" value="UniProtKB-UniRule"/>
</dbReference>
<reference evidence="18" key="1">
    <citation type="journal article" date="2014" name="Int. J. Syst. Evol. Microbiol.">
        <title>Complete genome sequence of Corynebacterium casei LMG S-19264T (=DSM 44701T), isolated from a smear-ripened cheese.</title>
        <authorList>
            <consortium name="US DOE Joint Genome Institute (JGI-PGF)"/>
            <person name="Walter F."/>
            <person name="Albersmeier A."/>
            <person name="Kalinowski J."/>
            <person name="Ruckert C."/>
        </authorList>
    </citation>
    <scope>NUCLEOTIDE SEQUENCE</scope>
    <source>
        <strain evidence="18">CGMCC 1.15254</strain>
    </source>
</reference>
<comment type="similarity">
    <text evidence="2 15">Belongs to the FPG family.</text>
</comment>
<feature type="binding site" evidence="15">
    <location>
        <position position="116"/>
    </location>
    <ligand>
        <name>DNA</name>
        <dbReference type="ChEBI" id="CHEBI:16991"/>
    </ligand>
</feature>
<dbReference type="SMART" id="SM01232">
    <property type="entry name" value="H2TH"/>
    <property type="match status" value="1"/>
</dbReference>
<accession>A0A917C1F3</accession>
<comment type="cofactor">
    <cofactor evidence="15">
        <name>Zn(2+)</name>
        <dbReference type="ChEBI" id="CHEBI:29105"/>
    </cofactor>
    <text evidence="15">Binds 1 zinc ion per subunit.</text>
</comment>
<feature type="active site" description="Proton donor; for delta-elimination activity" evidence="15">
    <location>
        <position position="269"/>
    </location>
</feature>